<comment type="subcellular location">
    <subcellularLocation>
        <location evidence="1">Cell membrane</location>
        <topology evidence="1">Multi-pass membrane protein</topology>
    </subcellularLocation>
</comment>
<feature type="transmembrane region" description="Helical" evidence="7">
    <location>
        <begin position="278"/>
        <end position="301"/>
    </location>
</feature>
<name>A0A841U189_9BACL</name>
<evidence type="ECO:0000259" key="8">
    <source>
        <dbReference type="PROSITE" id="PS50850"/>
    </source>
</evidence>
<evidence type="ECO:0000313" key="10">
    <source>
        <dbReference type="Proteomes" id="UP000553776"/>
    </source>
</evidence>
<gene>
    <name evidence="9" type="ORF">H7B90_23150</name>
</gene>
<dbReference type="InterPro" id="IPR011701">
    <property type="entry name" value="MFS"/>
</dbReference>
<evidence type="ECO:0000256" key="3">
    <source>
        <dbReference type="ARBA" id="ARBA00022692"/>
    </source>
</evidence>
<proteinExistence type="predicted"/>
<feature type="transmembrane region" description="Helical" evidence="7">
    <location>
        <begin position="164"/>
        <end position="184"/>
    </location>
</feature>
<comment type="caution">
    <text evidence="9">The sequence shown here is derived from an EMBL/GenBank/DDBJ whole genome shotgun (WGS) entry which is preliminary data.</text>
</comment>
<feature type="transmembrane region" description="Helical" evidence="7">
    <location>
        <begin position="244"/>
        <end position="266"/>
    </location>
</feature>
<evidence type="ECO:0000256" key="6">
    <source>
        <dbReference type="SAM" id="MobiDB-lite"/>
    </source>
</evidence>
<feature type="transmembrane region" description="Helical" evidence="7">
    <location>
        <begin position="397"/>
        <end position="419"/>
    </location>
</feature>
<feature type="transmembrane region" description="Helical" evidence="7">
    <location>
        <begin position="133"/>
        <end position="152"/>
    </location>
</feature>
<feature type="transmembrane region" description="Helical" evidence="7">
    <location>
        <begin position="42"/>
        <end position="63"/>
    </location>
</feature>
<keyword evidence="3 7" id="KW-0812">Transmembrane</keyword>
<dbReference type="PROSITE" id="PS50850">
    <property type="entry name" value="MFS"/>
    <property type="match status" value="1"/>
</dbReference>
<keyword evidence="4 7" id="KW-1133">Transmembrane helix</keyword>
<dbReference type="AlphaFoldDB" id="A0A841U189"/>
<dbReference type="Pfam" id="PF07690">
    <property type="entry name" value="MFS_1"/>
    <property type="match status" value="1"/>
</dbReference>
<evidence type="ECO:0000256" key="5">
    <source>
        <dbReference type="ARBA" id="ARBA00023136"/>
    </source>
</evidence>
<feature type="transmembrane region" description="Helical" evidence="7">
    <location>
        <begin position="364"/>
        <end position="385"/>
    </location>
</feature>
<dbReference type="GO" id="GO:0022857">
    <property type="term" value="F:transmembrane transporter activity"/>
    <property type="evidence" value="ECO:0007669"/>
    <property type="project" value="InterPro"/>
</dbReference>
<feature type="region of interest" description="Disordered" evidence="6">
    <location>
        <begin position="199"/>
        <end position="228"/>
    </location>
</feature>
<dbReference type="EMBL" id="JACJVR010000089">
    <property type="protein sequence ID" value="MBB6694296.1"/>
    <property type="molecule type" value="Genomic_DNA"/>
</dbReference>
<keyword evidence="5 7" id="KW-0472">Membrane</keyword>
<dbReference type="PANTHER" id="PTHR23523:SF2">
    <property type="entry name" value="2-NITROIMIDAZOLE TRANSPORTER"/>
    <property type="match status" value="1"/>
</dbReference>
<dbReference type="PANTHER" id="PTHR23523">
    <property type="match status" value="1"/>
</dbReference>
<organism evidence="9 10">
    <name type="scientific">Cohnella xylanilytica</name>
    <dbReference type="NCBI Taxonomy" id="557555"/>
    <lineage>
        <taxon>Bacteria</taxon>
        <taxon>Bacillati</taxon>
        <taxon>Bacillota</taxon>
        <taxon>Bacilli</taxon>
        <taxon>Bacillales</taxon>
        <taxon>Paenibacillaceae</taxon>
        <taxon>Cohnella</taxon>
    </lineage>
</organism>
<feature type="transmembrane region" description="Helical" evidence="7">
    <location>
        <begin position="308"/>
        <end position="325"/>
    </location>
</feature>
<evidence type="ECO:0000256" key="4">
    <source>
        <dbReference type="ARBA" id="ARBA00022989"/>
    </source>
</evidence>
<protein>
    <submittedName>
        <fullName evidence="9">MFS transporter</fullName>
    </submittedName>
</protein>
<feature type="transmembrane region" description="Helical" evidence="7">
    <location>
        <begin position="331"/>
        <end position="352"/>
    </location>
</feature>
<dbReference type="Proteomes" id="UP000553776">
    <property type="component" value="Unassembled WGS sequence"/>
</dbReference>
<dbReference type="GO" id="GO:0005886">
    <property type="term" value="C:plasma membrane"/>
    <property type="evidence" value="ECO:0007669"/>
    <property type="project" value="UniProtKB-SubCell"/>
</dbReference>
<dbReference type="RefSeq" id="WP_185138269.1">
    <property type="nucleotide sequence ID" value="NZ_JACJVR010000089.1"/>
</dbReference>
<evidence type="ECO:0000256" key="2">
    <source>
        <dbReference type="ARBA" id="ARBA00022448"/>
    </source>
</evidence>
<dbReference type="InterPro" id="IPR020846">
    <property type="entry name" value="MFS_dom"/>
</dbReference>
<feature type="domain" description="Major facilitator superfamily (MFS) profile" evidence="8">
    <location>
        <begin position="5"/>
        <end position="420"/>
    </location>
</feature>
<sequence length="433" mass="45339">MRQHRPLLLGLAMFLASLNLRPAINAVSPIVQTLRSDLGMSASAASLLTAIPVLCMGIFSPLAVRWGHRHGIERVIAWSLAVIGAGNALRLVAHSAFFLMLTAFIAGVGIGAIGPLLSGFIKERFPARISSMISLYTIALAVGATSSSWLSVPLQTGMRSWRGSLAIWAILAFVALAGWTRIVLRDRADSTALVSSGASHASNASSASGASNVPGSSGASNVPGSSGASCASRRSKLPWGSGRAWLLTLSFGALGMLFYSLTAWLPPIVENMGYGREYAGNMLTLFSLMQIPVGLLFPLLLKRVPSRLFWLLLGSGFLLAGFALLELSAPPWIAVALIGVGPGVLFPLNLMLPIEEADDAGQAAAWSAMTQSAGYVIGALGPVLLGWLHDAAGGSDAWLIAGWIAIAAIMVAIQLAISLRARGDRRSRVPAVR</sequence>
<feature type="transmembrane region" description="Helical" evidence="7">
    <location>
        <begin position="99"/>
        <end position="121"/>
    </location>
</feature>
<dbReference type="Gene3D" id="1.20.1250.20">
    <property type="entry name" value="MFS general substrate transporter like domains"/>
    <property type="match status" value="1"/>
</dbReference>
<evidence type="ECO:0000256" key="1">
    <source>
        <dbReference type="ARBA" id="ARBA00004651"/>
    </source>
</evidence>
<accession>A0A841U189</accession>
<evidence type="ECO:0000256" key="7">
    <source>
        <dbReference type="SAM" id="Phobius"/>
    </source>
</evidence>
<evidence type="ECO:0000313" key="9">
    <source>
        <dbReference type="EMBL" id="MBB6694296.1"/>
    </source>
</evidence>
<dbReference type="SUPFAM" id="SSF103473">
    <property type="entry name" value="MFS general substrate transporter"/>
    <property type="match status" value="1"/>
</dbReference>
<reference evidence="9 10" key="1">
    <citation type="submission" date="2020-08" db="EMBL/GenBank/DDBJ databases">
        <title>Cohnella phylogeny.</title>
        <authorList>
            <person name="Dunlap C."/>
        </authorList>
    </citation>
    <scope>NUCLEOTIDE SEQUENCE [LARGE SCALE GENOMIC DNA]</scope>
    <source>
        <strain evidence="9 10">DSM 25239</strain>
    </source>
</reference>
<keyword evidence="2" id="KW-0813">Transport</keyword>
<feature type="transmembrane region" description="Helical" evidence="7">
    <location>
        <begin position="75"/>
        <end position="93"/>
    </location>
</feature>
<dbReference type="InterPro" id="IPR052524">
    <property type="entry name" value="MFS_Cyanate_Porter"/>
</dbReference>
<keyword evidence="10" id="KW-1185">Reference proteome</keyword>
<dbReference type="InterPro" id="IPR036259">
    <property type="entry name" value="MFS_trans_sf"/>
</dbReference>